<dbReference type="PATRIC" id="fig|1126833.4.peg.3338"/>
<dbReference type="OrthoDB" id="2680195at2"/>
<dbReference type="AlphaFoldDB" id="A0A0D5NKA8"/>
<evidence type="ECO:0000259" key="2">
    <source>
        <dbReference type="Pfam" id="PF11181"/>
    </source>
</evidence>
<dbReference type="HOGENOM" id="CLU_2143355_0_0_9"/>
<dbReference type="RefSeq" id="WP_045671094.1">
    <property type="nucleotide sequence ID" value="NZ_CP011058.1"/>
</dbReference>
<proteinExistence type="predicted"/>
<feature type="compositionally biased region" description="Basic and acidic residues" evidence="1">
    <location>
        <begin position="99"/>
        <end position="112"/>
    </location>
</feature>
<evidence type="ECO:0000313" key="4">
    <source>
        <dbReference type="Proteomes" id="UP000032633"/>
    </source>
</evidence>
<gene>
    <name evidence="3" type="ORF">VN24_15250</name>
</gene>
<sequence length="112" mass="12206">MGKKIAVFDREEQAIQALEELRNQGFARDELKVIAKDNEHSRRVESETDVHADELQDLAEARSSDRKDGILPAEPGATGSYVAAGVALNLAGTNMSSGDGHRSPEVFLRRTS</sequence>
<dbReference type="Proteomes" id="UP000032633">
    <property type="component" value="Chromosome"/>
</dbReference>
<keyword evidence="4" id="KW-1185">Reference proteome</keyword>
<accession>A0A0D5NKA8</accession>
<protein>
    <recommendedName>
        <fullName evidence="2">General stress protein 17M-like domain-containing protein</fullName>
    </recommendedName>
</protein>
<feature type="region of interest" description="Disordered" evidence="1">
    <location>
        <begin position="92"/>
        <end position="112"/>
    </location>
</feature>
<dbReference type="KEGG" id="pbj:VN24_15250"/>
<evidence type="ECO:0000313" key="3">
    <source>
        <dbReference type="EMBL" id="AJY75666.1"/>
    </source>
</evidence>
<reference evidence="4" key="2">
    <citation type="submission" date="2015-03" db="EMBL/GenBank/DDBJ databases">
        <title>Genome sequence of Paenibacillus beijingensis strain DSM 24997T.</title>
        <authorList>
            <person name="Kwak Y."/>
            <person name="Shin J.-H."/>
        </authorList>
    </citation>
    <scope>NUCLEOTIDE SEQUENCE [LARGE SCALE GENOMIC DNA]</scope>
    <source>
        <strain evidence="4">DSM 24997</strain>
    </source>
</reference>
<evidence type="ECO:0000256" key="1">
    <source>
        <dbReference type="SAM" id="MobiDB-lite"/>
    </source>
</evidence>
<organism evidence="3 4">
    <name type="scientific">Paenibacillus beijingensis</name>
    <dbReference type="NCBI Taxonomy" id="1126833"/>
    <lineage>
        <taxon>Bacteria</taxon>
        <taxon>Bacillati</taxon>
        <taxon>Bacillota</taxon>
        <taxon>Bacilli</taxon>
        <taxon>Bacillales</taxon>
        <taxon>Paenibacillaceae</taxon>
        <taxon>Paenibacillus</taxon>
    </lineage>
</organism>
<dbReference type="STRING" id="1126833.VN24_15250"/>
<reference evidence="3 4" key="1">
    <citation type="journal article" date="2015" name="J. Biotechnol.">
        <title>Complete genome sequence of Paenibacillus beijingensis 7188(T) (=DSM 24997(T)), a novel rhizobacterium from jujube garden soil.</title>
        <authorList>
            <person name="Kwak Y."/>
            <person name="Shin J.H."/>
        </authorList>
    </citation>
    <scope>NUCLEOTIDE SEQUENCE [LARGE SCALE GENOMIC DNA]</scope>
    <source>
        <strain evidence="3 4">DSM 24997</strain>
    </source>
</reference>
<dbReference type="Pfam" id="PF11181">
    <property type="entry name" value="YflT"/>
    <property type="match status" value="1"/>
</dbReference>
<feature type="domain" description="General stress protein 17M-like" evidence="2">
    <location>
        <begin position="4"/>
        <end position="55"/>
    </location>
</feature>
<dbReference type="InterPro" id="IPR025889">
    <property type="entry name" value="GSP17M-like_dom"/>
</dbReference>
<name>A0A0D5NKA8_9BACL</name>
<dbReference type="EMBL" id="CP011058">
    <property type="protein sequence ID" value="AJY75666.1"/>
    <property type="molecule type" value="Genomic_DNA"/>
</dbReference>